<dbReference type="GO" id="GO:0016413">
    <property type="term" value="F:O-acetyltransferase activity"/>
    <property type="evidence" value="ECO:0000318"/>
    <property type="project" value="GO_Central"/>
</dbReference>
<evidence type="ECO:0000256" key="7">
    <source>
        <dbReference type="SAM" id="SignalP"/>
    </source>
</evidence>
<dbReference type="GO" id="GO:0005794">
    <property type="term" value="C:Golgi apparatus"/>
    <property type="evidence" value="ECO:0000318"/>
    <property type="project" value="GO_Central"/>
</dbReference>
<dbReference type="STRING" id="4097.A0A1S4A188"/>
<protein>
    <submittedName>
        <fullName evidence="10">Protein trichome birefringence-like 43</fullName>
    </submittedName>
</protein>
<dbReference type="InterPro" id="IPR029962">
    <property type="entry name" value="TBL"/>
</dbReference>
<keyword evidence="3" id="KW-0812">Transmembrane</keyword>
<keyword evidence="7" id="KW-0732">Signal</keyword>
<gene>
    <name evidence="10" type="primary">LOC107792609</name>
</gene>
<dbReference type="OrthoDB" id="630188at2759"/>
<feature type="chain" id="PRO_5010273834" evidence="7">
    <location>
        <begin position="27"/>
        <end position="195"/>
    </location>
</feature>
<accession>A0A1S4A188</accession>
<sequence>MDSFSLAVGAASALFILLCMLNNFDCLKNGRPDKDYLKYRWQPTGCNLSRFNATKFQLKLKGKRLMFVGDSLSLDQWQSLTCMLHAADPQADWDLVQDGNSTCKNAPRLILYEKALNTWAKWVDSEVDTTKTKIFFQGVSPDHDNCARVTQPLKSTQGTHPGELILEKDLRGMSKPVHLLNVTTLSQYRADRHLY</sequence>
<dbReference type="PaxDb" id="4097-A0A1S4A188"/>
<dbReference type="GO" id="GO:0016020">
    <property type="term" value="C:membrane"/>
    <property type="evidence" value="ECO:0007669"/>
    <property type="project" value="UniProtKB-SubCell"/>
</dbReference>
<feature type="signal peptide" evidence="7">
    <location>
        <begin position="1"/>
        <end position="26"/>
    </location>
</feature>
<dbReference type="PANTHER" id="PTHR32285:SF372">
    <property type="entry name" value="PROTEIN TRICHOME BIREFRINGENCE-LIKE 43"/>
    <property type="match status" value="1"/>
</dbReference>
<dbReference type="InterPro" id="IPR025846">
    <property type="entry name" value="TBL_N"/>
</dbReference>
<dbReference type="Pfam" id="PF14416">
    <property type="entry name" value="PMR5N"/>
    <property type="match status" value="1"/>
</dbReference>
<evidence type="ECO:0000256" key="4">
    <source>
        <dbReference type="ARBA" id="ARBA00022968"/>
    </source>
</evidence>
<evidence type="ECO:0000256" key="6">
    <source>
        <dbReference type="ARBA" id="ARBA00023136"/>
    </source>
</evidence>
<dbReference type="SMR" id="A0A1S4A188"/>
<reference evidence="10" key="1">
    <citation type="submission" date="2025-08" db="UniProtKB">
        <authorList>
            <consortium name="RefSeq"/>
        </authorList>
    </citation>
    <scope>IDENTIFICATION</scope>
</reference>
<evidence type="ECO:0000256" key="1">
    <source>
        <dbReference type="ARBA" id="ARBA00004167"/>
    </source>
</evidence>
<proteinExistence type="inferred from homology"/>
<dbReference type="InterPro" id="IPR026057">
    <property type="entry name" value="TBL_C"/>
</dbReference>
<evidence type="ECO:0000256" key="3">
    <source>
        <dbReference type="ARBA" id="ARBA00022692"/>
    </source>
</evidence>
<dbReference type="PANTHER" id="PTHR32285">
    <property type="entry name" value="PROTEIN TRICHOME BIREFRINGENCE-LIKE 9-RELATED"/>
    <property type="match status" value="1"/>
</dbReference>
<keyword evidence="5" id="KW-1133">Transmembrane helix</keyword>
<dbReference type="AlphaFoldDB" id="A0A1S4A188"/>
<dbReference type="RefSeq" id="XP_016470331.1">
    <property type="nucleotide sequence ID" value="XM_016614845.1"/>
</dbReference>
<comment type="subcellular location">
    <subcellularLocation>
        <location evidence="1">Membrane</location>
        <topology evidence="1">Single-pass membrane protein</topology>
    </subcellularLocation>
</comment>
<comment type="similarity">
    <text evidence="2">Belongs to the PC-esterase family. TBL subfamily.</text>
</comment>
<dbReference type="OMA" id="ECEANGR"/>
<organism evidence="10">
    <name type="scientific">Nicotiana tabacum</name>
    <name type="common">Common tobacco</name>
    <dbReference type="NCBI Taxonomy" id="4097"/>
    <lineage>
        <taxon>Eukaryota</taxon>
        <taxon>Viridiplantae</taxon>
        <taxon>Streptophyta</taxon>
        <taxon>Embryophyta</taxon>
        <taxon>Tracheophyta</taxon>
        <taxon>Spermatophyta</taxon>
        <taxon>Magnoliopsida</taxon>
        <taxon>eudicotyledons</taxon>
        <taxon>Gunneridae</taxon>
        <taxon>Pentapetalae</taxon>
        <taxon>asterids</taxon>
        <taxon>lamiids</taxon>
        <taxon>Solanales</taxon>
        <taxon>Solanaceae</taxon>
        <taxon>Nicotianoideae</taxon>
        <taxon>Nicotianeae</taxon>
        <taxon>Nicotiana</taxon>
    </lineage>
</organism>
<dbReference type="KEGG" id="nta:107792609"/>
<feature type="domain" description="Trichome birefringence-like N-terminal" evidence="9">
    <location>
        <begin position="22"/>
        <end position="47"/>
    </location>
</feature>
<keyword evidence="4" id="KW-0735">Signal-anchor</keyword>
<keyword evidence="6" id="KW-0472">Membrane</keyword>
<dbReference type="Pfam" id="PF13839">
    <property type="entry name" value="PC-Esterase"/>
    <property type="match status" value="2"/>
</dbReference>
<evidence type="ECO:0000259" key="8">
    <source>
        <dbReference type="Pfam" id="PF13839"/>
    </source>
</evidence>
<name>A0A1S4A188_TOBAC</name>
<feature type="domain" description="Trichome birefringence-like C-terminal" evidence="8">
    <location>
        <begin position="90"/>
        <end position="193"/>
    </location>
</feature>
<evidence type="ECO:0000256" key="2">
    <source>
        <dbReference type="ARBA" id="ARBA00007727"/>
    </source>
</evidence>
<evidence type="ECO:0000313" key="10">
    <source>
        <dbReference type="RefSeq" id="XP_016470331.1"/>
    </source>
</evidence>
<feature type="domain" description="Trichome birefringence-like C-terminal" evidence="8">
    <location>
        <begin position="48"/>
        <end position="87"/>
    </location>
</feature>
<evidence type="ECO:0000259" key="9">
    <source>
        <dbReference type="Pfam" id="PF14416"/>
    </source>
</evidence>
<evidence type="ECO:0000256" key="5">
    <source>
        <dbReference type="ARBA" id="ARBA00022989"/>
    </source>
</evidence>